<gene>
    <name evidence="2" type="ORF">SAMN05444483_105106</name>
</gene>
<evidence type="ECO:0000313" key="3">
    <source>
        <dbReference type="Proteomes" id="UP000183945"/>
    </source>
</evidence>
<dbReference type="EMBL" id="FQVT01000005">
    <property type="protein sequence ID" value="SHG14049.1"/>
    <property type="molecule type" value="Genomic_DNA"/>
</dbReference>
<accession>A0A1M5HDI3</accession>
<protein>
    <recommendedName>
        <fullName evidence="1">DUF4301 domain-containing protein</fullName>
    </recommendedName>
</protein>
<sequence>MEFSEVDILQIEEKGLTTKEVERQLQIFKRGNIKVDIQEAATVGNGIFAYDEKTKHAFIEKFEAEKDKLEVLKFVPASGAATRMFKALHNFATDFNPEKESLRDYLDKVNDKSLQLFFEKMENLPFYKKAKQQVEINDADFSNKSTNEQKLQLVKTMLYEDGLNLSNLPKGLVPFHAYPNYTATAFEEHLHSAAKFIAIKGLAKLHFTVAEKDKEKFEAEFQAIKKRVEKDTETRFEITYSFQDPKTDTIAATKENNAFRDEENKLFFRPGGHGALIENLNQQKADLIFVKNIDNVVVSDVRSKMVEMKKMLGGKLLALQSQIFNYLEKLDSNTVSEPELDEIAKYLEEELFVSGLSEFTNFNKTDKIKLLHEKLNRPLRVCGMVKNEGEAGGGPFLVKDDKGEISLQIIEGAQIDKENEKQLQLLNNSTHFNPVDIVCGTKDYKGDHFQLDDFVNEKMSFIANKTKDGKALKALERPGLWNGGMAYWNTVFIEVPVETFNPVKTVADLLKPSHQVDK</sequence>
<dbReference type="Proteomes" id="UP000183945">
    <property type="component" value="Unassembled WGS sequence"/>
</dbReference>
<dbReference type="InterPro" id="IPR029044">
    <property type="entry name" value="Nucleotide-diphossugar_trans"/>
</dbReference>
<evidence type="ECO:0000313" key="2">
    <source>
        <dbReference type="EMBL" id="SHG14049.1"/>
    </source>
</evidence>
<dbReference type="AlphaFoldDB" id="A0A1M5HDI3"/>
<dbReference type="STRING" id="1073325.SAMN05444483_105106"/>
<dbReference type="OrthoDB" id="5572060at2"/>
<proteinExistence type="predicted"/>
<evidence type="ECO:0000259" key="1">
    <source>
        <dbReference type="Pfam" id="PF14134"/>
    </source>
</evidence>
<keyword evidence="3" id="KW-1185">Reference proteome</keyword>
<feature type="domain" description="DUF4301" evidence="1">
    <location>
        <begin position="6"/>
        <end position="515"/>
    </location>
</feature>
<dbReference type="InterPro" id="IPR025393">
    <property type="entry name" value="DUF4301"/>
</dbReference>
<dbReference type="SUPFAM" id="SSF53448">
    <property type="entry name" value="Nucleotide-diphospho-sugar transferases"/>
    <property type="match status" value="2"/>
</dbReference>
<dbReference type="Pfam" id="PF14134">
    <property type="entry name" value="DUF4301"/>
    <property type="match status" value="1"/>
</dbReference>
<name>A0A1M5HDI3_SALEC</name>
<reference evidence="3" key="1">
    <citation type="submission" date="2016-11" db="EMBL/GenBank/DDBJ databases">
        <authorList>
            <person name="Varghese N."/>
            <person name="Submissions S."/>
        </authorList>
    </citation>
    <scope>NUCLEOTIDE SEQUENCE [LARGE SCALE GENOMIC DNA]</scope>
    <source>
        <strain evidence="3">DSM 24579</strain>
    </source>
</reference>
<organism evidence="2 3">
    <name type="scientific">Salegentibacter echinorum</name>
    <dbReference type="NCBI Taxonomy" id="1073325"/>
    <lineage>
        <taxon>Bacteria</taxon>
        <taxon>Pseudomonadati</taxon>
        <taxon>Bacteroidota</taxon>
        <taxon>Flavobacteriia</taxon>
        <taxon>Flavobacteriales</taxon>
        <taxon>Flavobacteriaceae</taxon>
        <taxon>Salegentibacter</taxon>
    </lineage>
</organism>
<dbReference type="RefSeq" id="WP_072879337.1">
    <property type="nucleotide sequence ID" value="NZ_FQVT01000005.1"/>
</dbReference>